<accession>A0A6J8BG59</accession>
<keyword evidence="3" id="KW-1185">Reference proteome</keyword>
<evidence type="ECO:0000313" key="2">
    <source>
        <dbReference type="EMBL" id="CAC5381874.1"/>
    </source>
</evidence>
<feature type="region of interest" description="Disordered" evidence="1">
    <location>
        <begin position="1"/>
        <end position="25"/>
    </location>
</feature>
<feature type="compositionally biased region" description="Basic residues" evidence="1">
    <location>
        <begin position="302"/>
        <end position="311"/>
    </location>
</feature>
<reference evidence="2 3" key="1">
    <citation type="submission" date="2020-06" db="EMBL/GenBank/DDBJ databases">
        <authorList>
            <person name="Li R."/>
            <person name="Bekaert M."/>
        </authorList>
    </citation>
    <scope>NUCLEOTIDE SEQUENCE [LARGE SCALE GENOMIC DNA]</scope>
    <source>
        <strain evidence="3">wild</strain>
    </source>
</reference>
<dbReference type="OrthoDB" id="10252328at2759"/>
<feature type="compositionally biased region" description="Basic and acidic residues" evidence="1">
    <location>
        <begin position="230"/>
        <end position="258"/>
    </location>
</feature>
<name>A0A6J8BG59_MYTCO</name>
<protein>
    <submittedName>
        <fullName evidence="2">Uncharacterized protein</fullName>
    </submittedName>
</protein>
<proteinExistence type="predicted"/>
<dbReference type="EMBL" id="CACVKT020003131">
    <property type="protein sequence ID" value="CAC5381874.1"/>
    <property type="molecule type" value="Genomic_DNA"/>
</dbReference>
<dbReference type="Proteomes" id="UP000507470">
    <property type="component" value="Unassembled WGS sequence"/>
</dbReference>
<evidence type="ECO:0000313" key="3">
    <source>
        <dbReference type="Proteomes" id="UP000507470"/>
    </source>
</evidence>
<organism evidence="2 3">
    <name type="scientific">Mytilus coruscus</name>
    <name type="common">Sea mussel</name>
    <dbReference type="NCBI Taxonomy" id="42192"/>
    <lineage>
        <taxon>Eukaryota</taxon>
        <taxon>Metazoa</taxon>
        <taxon>Spiralia</taxon>
        <taxon>Lophotrochozoa</taxon>
        <taxon>Mollusca</taxon>
        <taxon>Bivalvia</taxon>
        <taxon>Autobranchia</taxon>
        <taxon>Pteriomorphia</taxon>
        <taxon>Mytilida</taxon>
        <taxon>Mytiloidea</taxon>
        <taxon>Mytilidae</taxon>
        <taxon>Mytilinae</taxon>
        <taxon>Mytilus</taxon>
    </lineage>
</organism>
<sequence length="318" mass="35668">MDGERPSTAHSLRARTSKMSQSRDKMKAVTLEELEDDWQGEDFCIRVLCEDEQGWHVVGEPLSLINRTSEEIYKALKDASPFLARIYAVLKQSAINLNCLSSKKGENFLNYIRKEGIDTKNLSDAYKVIHKLVSESEDRDQFISPLNRCYLQSGKISWLCPDHQNKAGITQLQIGTASIHGTSRVLIFEEDKLLKDLSVAYRFLFLEKQGGKDGPSVQKEKSFVRKTSGLKKEKSDVGKVNVEKKVEENNTKISEERTPHKKKSDKTVKIADTSINIPSPSSSRPDSSTSSTATSGKSGTLSRRKSQRHKNSQACSIQ</sequence>
<dbReference type="AlphaFoldDB" id="A0A6J8BG59"/>
<gene>
    <name evidence="2" type="ORF">MCOR_17735</name>
</gene>
<evidence type="ECO:0000256" key="1">
    <source>
        <dbReference type="SAM" id="MobiDB-lite"/>
    </source>
</evidence>
<feature type="region of interest" description="Disordered" evidence="1">
    <location>
        <begin position="211"/>
        <end position="318"/>
    </location>
</feature>
<feature type="compositionally biased region" description="Low complexity" evidence="1">
    <location>
        <begin position="273"/>
        <end position="301"/>
    </location>
</feature>